<accession>A0A9D5CC15</accession>
<keyword evidence="4" id="KW-1185">Reference proteome</keyword>
<dbReference type="PANTHER" id="PTHR47926">
    <property type="entry name" value="PENTATRICOPEPTIDE REPEAT-CONTAINING PROTEIN"/>
    <property type="match status" value="1"/>
</dbReference>
<dbReference type="PANTHER" id="PTHR47926:SF453">
    <property type="entry name" value="PENTATRICOPEPTIDE REPEAT (PPR) SUPERFAMILY PROTEIN"/>
    <property type="match status" value="1"/>
</dbReference>
<evidence type="ECO:0000256" key="1">
    <source>
        <dbReference type="ARBA" id="ARBA00022737"/>
    </source>
</evidence>
<dbReference type="Proteomes" id="UP001085076">
    <property type="component" value="Miscellaneous, Linkage group lg06"/>
</dbReference>
<dbReference type="FunFam" id="1.25.40.10:FF:000184">
    <property type="entry name" value="Pentatricopeptide repeat-containing protein, chloroplastic"/>
    <property type="match status" value="1"/>
</dbReference>
<proteinExistence type="predicted"/>
<dbReference type="Gene3D" id="1.25.40.10">
    <property type="entry name" value="Tetratricopeptide repeat domain"/>
    <property type="match status" value="3"/>
</dbReference>
<comment type="caution">
    <text evidence="3">The sequence shown here is derived from an EMBL/GenBank/DDBJ whole genome shotgun (WGS) entry which is preliminary data.</text>
</comment>
<dbReference type="GO" id="GO:0003723">
    <property type="term" value="F:RNA binding"/>
    <property type="evidence" value="ECO:0007669"/>
    <property type="project" value="InterPro"/>
</dbReference>
<dbReference type="InterPro" id="IPR046960">
    <property type="entry name" value="PPR_At4g14850-like_plant"/>
</dbReference>
<dbReference type="Pfam" id="PF20431">
    <property type="entry name" value="E_motif"/>
    <property type="match status" value="1"/>
</dbReference>
<gene>
    <name evidence="3" type="ORF">J5N97_023285</name>
</gene>
<dbReference type="InterPro" id="IPR046848">
    <property type="entry name" value="E_motif"/>
</dbReference>
<dbReference type="EMBL" id="JAGGNH010000006">
    <property type="protein sequence ID" value="KAJ0970408.1"/>
    <property type="molecule type" value="Genomic_DNA"/>
</dbReference>
<reference evidence="3" key="1">
    <citation type="submission" date="2021-03" db="EMBL/GenBank/DDBJ databases">
        <authorList>
            <person name="Li Z."/>
            <person name="Yang C."/>
        </authorList>
    </citation>
    <scope>NUCLEOTIDE SEQUENCE</scope>
    <source>
        <strain evidence="3">Dzin_1.0</strain>
        <tissue evidence="3">Leaf</tissue>
    </source>
</reference>
<protein>
    <recommendedName>
        <fullName evidence="5">Pentatricopeptide repeat-containing protein</fullName>
    </recommendedName>
</protein>
<dbReference type="InterPro" id="IPR002885">
    <property type="entry name" value="PPR_rpt"/>
</dbReference>
<dbReference type="PROSITE" id="PS51375">
    <property type="entry name" value="PPR"/>
    <property type="match status" value="3"/>
</dbReference>
<dbReference type="Pfam" id="PF13041">
    <property type="entry name" value="PPR_2"/>
    <property type="match status" value="2"/>
</dbReference>
<keyword evidence="1" id="KW-0677">Repeat</keyword>
<evidence type="ECO:0000313" key="4">
    <source>
        <dbReference type="Proteomes" id="UP001085076"/>
    </source>
</evidence>
<dbReference type="NCBIfam" id="TIGR00756">
    <property type="entry name" value="PPR"/>
    <property type="match status" value="5"/>
</dbReference>
<feature type="repeat" description="PPR" evidence="2">
    <location>
        <begin position="171"/>
        <end position="205"/>
    </location>
</feature>
<dbReference type="AlphaFoldDB" id="A0A9D5CC15"/>
<sequence length="517" mass="57849">MAASVDEHALSLLSKSSNLRHLKQIQGYLVAVGHAHTQFFAFKLARFAALALSDLAYARQVFDSLRSPNVYLYTAMITAYSSSPDPSSALRLFRTMLSRPRPRPNHFVYPHVLKSCSHSSHRAFMESVHSHILKSGFQDHGVVQTSLLDGYARFSNVATARQLFDTLRDKNVVSWTALVSGYLRVGMVGNAVALFEEMPERDVPSWNAVIAGCNQNGLFSEAVGIFRKMLLSDARPNQTTVTCVLSACGQLSMLRLGKWVHGYIIKNDINGQSPYVSNALIDMYGKCGSLREARWIFSTLLEKSLTTWNSMINCLALHGHNESAIAIFKEMECDGCEPDEVTFVGLLNACTHGGLVDEGLDYFESMSKDFRIEPQIEHYGCVIDLLVRAGRFEDAMGIVRDMRIEPDEVVWGSLLNGCRIYGDAKLAELAVRKLLELDPENADYGVMLANLYSERGKWEDVRKVRKLLKEGGGKKLPGCSWIEVDSEVHQFYSGDKHHPKFEDIYTVLEELFGLVEV</sequence>
<dbReference type="SUPFAM" id="SSF48452">
    <property type="entry name" value="TPR-like"/>
    <property type="match status" value="1"/>
</dbReference>
<dbReference type="Pfam" id="PF01535">
    <property type="entry name" value="PPR"/>
    <property type="match status" value="4"/>
</dbReference>
<organism evidence="3 4">
    <name type="scientific">Dioscorea zingiberensis</name>
    <dbReference type="NCBI Taxonomy" id="325984"/>
    <lineage>
        <taxon>Eukaryota</taxon>
        <taxon>Viridiplantae</taxon>
        <taxon>Streptophyta</taxon>
        <taxon>Embryophyta</taxon>
        <taxon>Tracheophyta</taxon>
        <taxon>Spermatophyta</taxon>
        <taxon>Magnoliopsida</taxon>
        <taxon>Liliopsida</taxon>
        <taxon>Dioscoreales</taxon>
        <taxon>Dioscoreaceae</taxon>
        <taxon>Dioscorea</taxon>
    </lineage>
</organism>
<evidence type="ECO:0000256" key="2">
    <source>
        <dbReference type="PROSITE-ProRule" id="PRU00708"/>
    </source>
</evidence>
<dbReference type="InterPro" id="IPR011990">
    <property type="entry name" value="TPR-like_helical_dom_sf"/>
</dbReference>
<dbReference type="GO" id="GO:0009451">
    <property type="term" value="P:RNA modification"/>
    <property type="evidence" value="ECO:0007669"/>
    <property type="project" value="InterPro"/>
</dbReference>
<feature type="repeat" description="PPR" evidence="2">
    <location>
        <begin position="304"/>
        <end position="338"/>
    </location>
</feature>
<evidence type="ECO:0008006" key="5">
    <source>
        <dbReference type="Google" id="ProtNLM"/>
    </source>
</evidence>
<evidence type="ECO:0000313" key="3">
    <source>
        <dbReference type="EMBL" id="KAJ0970408.1"/>
    </source>
</evidence>
<feature type="repeat" description="PPR" evidence="2">
    <location>
        <begin position="69"/>
        <end position="99"/>
    </location>
</feature>
<reference evidence="3" key="2">
    <citation type="journal article" date="2022" name="Hortic Res">
        <title>The genome of Dioscorea zingiberensis sheds light on the biosynthesis, origin and evolution of the medicinally important diosgenin saponins.</title>
        <authorList>
            <person name="Li Y."/>
            <person name="Tan C."/>
            <person name="Li Z."/>
            <person name="Guo J."/>
            <person name="Li S."/>
            <person name="Chen X."/>
            <person name="Wang C."/>
            <person name="Dai X."/>
            <person name="Yang H."/>
            <person name="Song W."/>
            <person name="Hou L."/>
            <person name="Xu J."/>
            <person name="Tong Z."/>
            <person name="Xu A."/>
            <person name="Yuan X."/>
            <person name="Wang W."/>
            <person name="Yang Q."/>
            <person name="Chen L."/>
            <person name="Sun Z."/>
            <person name="Wang K."/>
            <person name="Pan B."/>
            <person name="Chen J."/>
            <person name="Bao Y."/>
            <person name="Liu F."/>
            <person name="Qi X."/>
            <person name="Gang D.R."/>
            <person name="Wen J."/>
            <person name="Li J."/>
        </authorList>
    </citation>
    <scope>NUCLEOTIDE SEQUENCE</scope>
    <source>
        <strain evidence="3">Dzin_1.0</strain>
    </source>
</reference>
<name>A0A9D5CC15_9LILI</name>
<dbReference type="FunFam" id="1.25.40.10:FF:000348">
    <property type="entry name" value="Pentatricopeptide repeat-containing protein chloroplastic"/>
    <property type="match status" value="1"/>
</dbReference>
<dbReference type="OrthoDB" id="597215at2759"/>